<evidence type="ECO:0000313" key="4">
    <source>
        <dbReference type="EMBL" id="MBU2664329.1"/>
    </source>
</evidence>
<dbReference type="PANTHER" id="PTHR43877:SF1">
    <property type="entry name" value="ACETYLTRANSFERASE"/>
    <property type="match status" value="1"/>
</dbReference>
<dbReference type="InterPro" id="IPR016181">
    <property type="entry name" value="Acyl_CoA_acyltransferase"/>
</dbReference>
<proteinExistence type="predicted"/>
<reference evidence="4 5" key="1">
    <citation type="submission" date="2021-06" db="EMBL/GenBank/DDBJ databases">
        <title>Actinoplanes lichenicola sp. nov., and Actinoplanes ovalisporus sp. nov., isolated from lichen in Thailand.</title>
        <authorList>
            <person name="Saeng-In P."/>
            <person name="Kanchanasin P."/>
            <person name="Yuki M."/>
            <person name="Kudo T."/>
            <person name="Ohkuma M."/>
            <person name="Phongsopitanun W."/>
            <person name="Tanasupawat S."/>
        </authorList>
    </citation>
    <scope>NUCLEOTIDE SEQUENCE [LARGE SCALE GENOMIC DNA]</scope>
    <source>
        <strain evidence="4 5">NBRC 110975</strain>
    </source>
</reference>
<evidence type="ECO:0000256" key="1">
    <source>
        <dbReference type="ARBA" id="ARBA00022679"/>
    </source>
</evidence>
<keyword evidence="5" id="KW-1185">Reference proteome</keyword>
<keyword evidence="2" id="KW-0012">Acyltransferase</keyword>
<feature type="domain" description="N-acetyltransferase" evidence="3">
    <location>
        <begin position="3"/>
        <end position="176"/>
    </location>
</feature>
<dbReference type="Gene3D" id="3.40.630.30">
    <property type="match status" value="1"/>
</dbReference>
<evidence type="ECO:0000259" key="3">
    <source>
        <dbReference type="PROSITE" id="PS51186"/>
    </source>
</evidence>
<dbReference type="SUPFAM" id="SSF55729">
    <property type="entry name" value="Acyl-CoA N-acyltransferases (Nat)"/>
    <property type="match status" value="1"/>
</dbReference>
<dbReference type="Proteomes" id="UP001519654">
    <property type="component" value="Unassembled WGS sequence"/>
</dbReference>
<organism evidence="4 5">
    <name type="scientific">Paractinoplanes bogorensis</name>
    <dbReference type="NCBI Taxonomy" id="1610840"/>
    <lineage>
        <taxon>Bacteria</taxon>
        <taxon>Bacillati</taxon>
        <taxon>Actinomycetota</taxon>
        <taxon>Actinomycetes</taxon>
        <taxon>Micromonosporales</taxon>
        <taxon>Micromonosporaceae</taxon>
        <taxon>Paractinoplanes</taxon>
    </lineage>
</organism>
<dbReference type="Pfam" id="PF00583">
    <property type="entry name" value="Acetyltransf_1"/>
    <property type="match status" value="1"/>
</dbReference>
<name>A0ABS5YLI3_9ACTN</name>
<dbReference type="PROSITE" id="PS51186">
    <property type="entry name" value="GNAT"/>
    <property type="match status" value="1"/>
</dbReference>
<dbReference type="RefSeq" id="WP_215786852.1">
    <property type="nucleotide sequence ID" value="NZ_JAHKKG010000004.1"/>
</dbReference>
<comment type="caution">
    <text evidence="4">The sequence shown here is derived from an EMBL/GenBank/DDBJ whole genome shotgun (WGS) entry which is preliminary data.</text>
</comment>
<dbReference type="EMBL" id="JAHKKG010000004">
    <property type="protein sequence ID" value="MBU2664329.1"/>
    <property type="molecule type" value="Genomic_DNA"/>
</dbReference>
<dbReference type="InterPro" id="IPR050832">
    <property type="entry name" value="Bact_Acetyltransf"/>
</dbReference>
<dbReference type="InterPro" id="IPR000182">
    <property type="entry name" value="GNAT_dom"/>
</dbReference>
<keyword evidence="1" id="KW-0808">Transferase</keyword>
<protein>
    <submittedName>
        <fullName evidence="4">GNAT family N-acetyltransferase</fullName>
    </submittedName>
</protein>
<dbReference type="CDD" id="cd04301">
    <property type="entry name" value="NAT_SF"/>
    <property type="match status" value="1"/>
</dbReference>
<gene>
    <name evidence="4" type="ORF">KOI35_12570</name>
</gene>
<evidence type="ECO:0000256" key="2">
    <source>
        <dbReference type="ARBA" id="ARBA00023315"/>
    </source>
</evidence>
<dbReference type="PANTHER" id="PTHR43877">
    <property type="entry name" value="AMINOALKYLPHOSPHONATE N-ACETYLTRANSFERASE-RELATED-RELATED"/>
    <property type="match status" value="1"/>
</dbReference>
<sequence>MTLTSRLATRADVDVLRALMDRAIAELLPGFLSDEQVRASAAIMGLDTQLIDDGTYFVIESDGVPAGCGGWSRRATLYGGDHAASRDSALLDPAHDPARVRAMYTDPAYKRRGVGRMILELCERAAADEGFTRLELMATLAGEPLYRSYGFAEVERTEDARGGAPVPIVRMRRDITS</sequence>
<accession>A0ABS5YLI3</accession>
<evidence type="ECO:0000313" key="5">
    <source>
        <dbReference type="Proteomes" id="UP001519654"/>
    </source>
</evidence>